<name>A0A1H7J908_9BACT</name>
<evidence type="ECO:0000313" key="1">
    <source>
        <dbReference type="EMBL" id="SEK69685.1"/>
    </source>
</evidence>
<gene>
    <name evidence="1" type="ORF">SAMN04488505_101716</name>
</gene>
<dbReference type="Proteomes" id="UP000198984">
    <property type="component" value="Unassembled WGS sequence"/>
</dbReference>
<reference evidence="1 2" key="1">
    <citation type="submission" date="2016-10" db="EMBL/GenBank/DDBJ databases">
        <authorList>
            <person name="de Groot N.N."/>
        </authorList>
    </citation>
    <scope>NUCLEOTIDE SEQUENCE [LARGE SCALE GENOMIC DNA]</scope>
    <source>
        <strain evidence="1 2">DSM 21039</strain>
    </source>
</reference>
<organism evidence="1 2">
    <name type="scientific">Chitinophaga rupis</name>
    <dbReference type="NCBI Taxonomy" id="573321"/>
    <lineage>
        <taxon>Bacteria</taxon>
        <taxon>Pseudomonadati</taxon>
        <taxon>Bacteroidota</taxon>
        <taxon>Chitinophagia</taxon>
        <taxon>Chitinophagales</taxon>
        <taxon>Chitinophagaceae</taxon>
        <taxon>Chitinophaga</taxon>
    </lineage>
</organism>
<dbReference type="AlphaFoldDB" id="A0A1H7J908"/>
<keyword evidence="2" id="KW-1185">Reference proteome</keyword>
<evidence type="ECO:0000313" key="2">
    <source>
        <dbReference type="Proteomes" id="UP000198984"/>
    </source>
</evidence>
<protein>
    <submittedName>
        <fullName evidence="1">Uncharacterized protein</fullName>
    </submittedName>
</protein>
<dbReference type="RefSeq" id="WP_089906762.1">
    <property type="nucleotide sequence ID" value="NZ_FOBB01000001.1"/>
</dbReference>
<accession>A0A1H7J908</accession>
<sequence>MDNFTLKFEYKGHPHILEVKTWDQQYKTVYKVIIQEHEITFEPDEEGYPRAIADNHAQAGNIDAGLLEDVAQRIAAYVNGEGTATGE</sequence>
<proteinExistence type="predicted"/>
<dbReference type="EMBL" id="FOBB01000001">
    <property type="protein sequence ID" value="SEK69685.1"/>
    <property type="molecule type" value="Genomic_DNA"/>
</dbReference>
<dbReference type="OrthoDB" id="675660at2"/>